<dbReference type="Gene3D" id="3.20.20.140">
    <property type="entry name" value="Metal-dependent hydrolases"/>
    <property type="match status" value="1"/>
</dbReference>
<dbReference type="InterPro" id="IPR000180">
    <property type="entry name" value="Dipep_AS"/>
</dbReference>
<dbReference type="Pfam" id="PF01244">
    <property type="entry name" value="Peptidase_M19"/>
    <property type="match status" value="1"/>
</dbReference>
<dbReference type="PROSITE" id="PS51365">
    <property type="entry name" value="RENAL_DIPEPTIDASE_2"/>
    <property type="match status" value="1"/>
</dbReference>
<dbReference type="PANTHER" id="PTHR10443:SF12">
    <property type="entry name" value="DIPEPTIDASE"/>
    <property type="match status" value="1"/>
</dbReference>
<dbReference type="AlphaFoldDB" id="A0A1V4SF25"/>
<proteinExistence type="predicted"/>
<dbReference type="Proteomes" id="UP000191554">
    <property type="component" value="Unassembled WGS sequence"/>
</dbReference>
<protein>
    <submittedName>
        <fullName evidence="1">Membrane dipeptidase</fullName>
    </submittedName>
</protein>
<dbReference type="GO" id="GO:0006508">
    <property type="term" value="P:proteolysis"/>
    <property type="evidence" value="ECO:0007669"/>
    <property type="project" value="InterPro"/>
</dbReference>
<organism evidence="1 2">
    <name type="scientific">Ruminiclostridium hungatei</name>
    <name type="common">Clostridium hungatei</name>
    <dbReference type="NCBI Taxonomy" id="48256"/>
    <lineage>
        <taxon>Bacteria</taxon>
        <taxon>Bacillati</taxon>
        <taxon>Bacillota</taxon>
        <taxon>Clostridia</taxon>
        <taxon>Eubacteriales</taxon>
        <taxon>Oscillospiraceae</taxon>
        <taxon>Ruminiclostridium</taxon>
    </lineage>
</organism>
<accession>A0A1V4SF25</accession>
<dbReference type="RefSeq" id="WP_080066025.1">
    <property type="nucleotide sequence ID" value="NZ_MZGX01000028.1"/>
</dbReference>
<evidence type="ECO:0000313" key="1">
    <source>
        <dbReference type="EMBL" id="OPX42489.1"/>
    </source>
</evidence>
<reference evidence="1 2" key="1">
    <citation type="submission" date="2017-03" db="EMBL/GenBank/DDBJ databases">
        <title>Genome sequence of Clostridium hungatei DSM 14427.</title>
        <authorList>
            <person name="Poehlein A."/>
            <person name="Daniel R."/>
        </authorList>
    </citation>
    <scope>NUCLEOTIDE SEQUENCE [LARGE SCALE GENOMIC DNA]</scope>
    <source>
        <strain evidence="1 2">DSM 14427</strain>
    </source>
</reference>
<dbReference type="EMBL" id="MZGX01000028">
    <property type="protein sequence ID" value="OPX42489.1"/>
    <property type="molecule type" value="Genomic_DNA"/>
</dbReference>
<keyword evidence="2" id="KW-1185">Reference proteome</keyword>
<dbReference type="STRING" id="48256.CLHUN_36140"/>
<dbReference type="SUPFAM" id="SSF51556">
    <property type="entry name" value="Metallo-dependent hydrolases"/>
    <property type="match status" value="1"/>
</dbReference>
<sequence>MLILDAHCDTITTIMKSGEGLQKNNCHIDLTRLKEFDSYVQFFAAFISPEHARMGALRRTLDIIDKLYQEININKNDIMLCRNYMDITNAITNGKIAAVLTIEGGEALEGSLPSLRMLYELGVRGITLTWNYRNQLADGVLDGISGGGLTPFGREVVGEMNRLRMLVDVSHLSEVGFWDVINLSKSPVIASHSNSKKLCSHARNLTDRQLLALKQIGGVTGLNLYPLFLTDSGKANIKDAVSHIEYIVSLTGEDTLGLGSDFDGIDCAPDGLEGVQFYPVLLNELLKLNYSEALVKKIAGDNFLRVIKEVL</sequence>
<dbReference type="CDD" id="cd01301">
    <property type="entry name" value="rDP_like"/>
    <property type="match status" value="1"/>
</dbReference>
<evidence type="ECO:0000313" key="2">
    <source>
        <dbReference type="Proteomes" id="UP000191554"/>
    </source>
</evidence>
<dbReference type="OrthoDB" id="9804920at2"/>
<gene>
    <name evidence="1" type="ORF">CLHUN_36140</name>
</gene>
<name>A0A1V4SF25_RUMHU</name>
<dbReference type="InterPro" id="IPR032466">
    <property type="entry name" value="Metal_Hydrolase"/>
</dbReference>
<comment type="caution">
    <text evidence="1">The sequence shown here is derived from an EMBL/GenBank/DDBJ whole genome shotgun (WGS) entry which is preliminary data.</text>
</comment>
<dbReference type="GO" id="GO:0070573">
    <property type="term" value="F:metallodipeptidase activity"/>
    <property type="evidence" value="ECO:0007669"/>
    <property type="project" value="InterPro"/>
</dbReference>
<dbReference type="PANTHER" id="PTHR10443">
    <property type="entry name" value="MICROSOMAL DIPEPTIDASE"/>
    <property type="match status" value="1"/>
</dbReference>
<dbReference type="PROSITE" id="PS00869">
    <property type="entry name" value="RENAL_DIPEPTIDASE_1"/>
    <property type="match status" value="1"/>
</dbReference>
<dbReference type="InterPro" id="IPR008257">
    <property type="entry name" value="Pept_M19"/>
</dbReference>